<accession>A0A1E8Q1J8</accession>
<reference evidence="1 2" key="1">
    <citation type="submission" date="2016-09" db="EMBL/GenBank/DDBJ databases">
        <title>genome sequence of Mycobacterium sp. 739 SCH.</title>
        <authorList>
            <person name="Greninger A.L."/>
            <person name="Qin X."/>
            <person name="Jerome K."/>
            <person name="Vora S."/>
            <person name="Quinn K."/>
        </authorList>
    </citation>
    <scope>NUCLEOTIDE SEQUENCE [LARGE SCALE GENOMIC DNA]</scope>
    <source>
        <strain evidence="1 2">SCH</strain>
    </source>
</reference>
<proteinExistence type="predicted"/>
<organism evidence="1 2">
    <name type="scientific">Mycolicibacterium grossiae</name>
    <dbReference type="NCBI Taxonomy" id="1552759"/>
    <lineage>
        <taxon>Bacteria</taxon>
        <taxon>Bacillati</taxon>
        <taxon>Actinomycetota</taxon>
        <taxon>Actinomycetes</taxon>
        <taxon>Mycobacteriales</taxon>
        <taxon>Mycobacteriaceae</taxon>
        <taxon>Mycolicibacterium</taxon>
    </lineage>
</organism>
<comment type="caution">
    <text evidence="1">The sequence shown here is derived from an EMBL/GenBank/DDBJ whole genome shotgun (WGS) entry which is preliminary data.</text>
</comment>
<keyword evidence="2" id="KW-1185">Reference proteome</keyword>
<dbReference type="AlphaFoldDB" id="A0A1E8Q1J8"/>
<dbReference type="EMBL" id="MCHX01000040">
    <property type="protein sequence ID" value="OFJ52445.1"/>
    <property type="molecule type" value="Genomic_DNA"/>
</dbReference>
<sequence length="340" mass="35528">MVAGGAGSSASTAGLAAMGSEVSADMLLAQRVLGGLVRGSEDWPAPIAWAVGVVKTPVGSQVMVASSLGGGAYVPSTVFLPSTARLAVADPALPFGLAQRWMGCQKPSKILVDHFEQLSRRVAGAELSAMITTELWPQEPPGVTDFLGVQHRQALGMASVAPTLDGAHQHRLTALDPGLSQRVSSIDSIGGHVSAYAAAQLTAAVIQAAAQPDDTGKPLATVREGNILASVQRGTADDMSWTLYDKLVRDEYGNDHVSPDSHAPLDHDGSELTQALTMWYQHFFHLGRVIELVHLWKGSAVPPLAEIAYCGVQAGFGSVVTSMVSGIENEIRGHRGGTPS</sequence>
<evidence type="ECO:0000313" key="2">
    <source>
        <dbReference type="Proteomes" id="UP000178953"/>
    </source>
</evidence>
<protein>
    <submittedName>
        <fullName evidence="1">Uncharacterized protein</fullName>
    </submittedName>
</protein>
<gene>
    <name evidence="1" type="ORF">BEL07_17625</name>
</gene>
<evidence type="ECO:0000313" key="1">
    <source>
        <dbReference type="EMBL" id="OFJ52445.1"/>
    </source>
</evidence>
<name>A0A1E8Q1J8_9MYCO</name>
<dbReference type="Proteomes" id="UP000178953">
    <property type="component" value="Unassembled WGS sequence"/>
</dbReference>